<evidence type="ECO:0000313" key="2">
    <source>
        <dbReference type="Proteomes" id="UP000887566"/>
    </source>
</evidence>
<reference evidence="3" key="1">
    <citation type="submission" date="2022-11" db="UniProtKB">
        <authorList>
            <consortium name="WormBaseParasite"/>
        </authorList>
    </citation>
    <scope>IDENTIFICATION</scope>
</reference>
<organism evidence="2 3">
    <name type="scientific">Plectus sambesii</name>
    <dbReference type="NCBI Taxonomy" id="2011161"/>
    <lineage>
        <taxon>Eukaryota</taxon>
        <taxon>Metazoa</taxon>
        <taxon>Ecdysozoa</taxon>
        <taxon>Nematoda</taxon>
        <taxon>Chromadorea</taxon>
        <taxon>Plectida</taxon>
        <taxon>Plectina</taxon>
        <taxon>Plectoidea</taxon>
        <taxon>Plectidae</taxon>
        <taxon>Plectus</taxon>
    </lineage>
</organism>
<feature type="region of interest" description="Disordered" evidence="1">
    <location>
        <begin position="1"/>
        <end position="84"/>
    </location>
</feature>
<protein>
    <submittedName>
        <fullName evidence="3">Uncharacterized protein</fullName>
    </submittedName>
</protein>
<dbReference type="AlphaFoldDB" id="A0A914VIJ7"/>
<evidence type="ECO:0000313" key="3">
    <source>
        <dbReference type="WBParaSite" id="PSAMB.scaffold2003size26100.g15911.t1"/>
    </source>
</evidence>
<proteinExistence type="predicted"/>
<keyword evidence="2" id="KW-1185">Reference proteome</keyword>
<feature type="compositionally biased region" description="Basic and acidic residues" evidence="1">
    <location>
        <begin position="67"/>
        <end position="84"/>
    </location>
</feature>
<dbReference type="Proteomes" id="UP000887566">
    <property type="component" value="Unplaced"/>
</dbReference>
<name>A0A914VIJ7_9BILA</name>
<dbReference type="WBParaSite" id="PSAMB.scaffold2003size26100.g15911.t1">
    <property type="protein sequence ID" value="PSAMB.scaffold2003size26100.g15911.t1"/>
    <property type="gene ID" value="PSAMB.scaffold2003size26100.g15911"/>
</dbReference>
<sequence>MTDVADATDRPSPSSTTANGGDHSPPHSADFEFRPSASAATKKGRSKSPGALMERLQMFARGRNRHSLNERDKNKSGFEDRPKR</sequence>
<accession>A0A914VIJ7</accession>
<evidence type="ECO:0000256" key="1">
    <source>
        <dbReference type="SAM" id="MobiDB-lite"/>
    </source>
</evidence>